<evidence type="ECO:0000256" key="3">
    <source>
        <dbReference type="ARBA" id="ARBA00008017"/>
    </source>
</evidence>
<name>A0A3R8QH74_9CORY</name>
<evidence type="ECO:0000256" key="2">
    <source>
        <dbReference type="ARBA" id="ARBA00004236"/>
    </source>
</evidence>
<dbReference type="InterPro" id="IPR023408">
    <property type="entry name" value="MscS_beta-dom_sf"/>
</dbReference>
<feature type="transmembrane region" description="Helical" evidence="9">
    <location>
        <begin position="13"/>
        <end position="34"/>
    </location>
</feature>
<feature type="compositionally biased region" description="Basic and acidic residues" evidence="8">
    <location>
        <begin position="302"/>
        <end position="311"/>
    </location>
</feature>
<dbReference type="Gene3D" id="3.30.70.100">
    <property type="match status" value="1"/>
</dbReference>
<dbReference type="InterPro" id="IPR045276">
    <property type="entry name" value="YbiO_bact"/>
</dbReference>
<feature type="transmembrane region" description="Helical" evidence="9">
    <location>
        <begin position="92"/>
        <end position="119"/>
    </location>
</feature>
<feature type="non-terminal residue" evidence="11">
    <location>
        <position position="311"/>
    </location>
</feature>
<keyword evidence="12" id="KW-1185">Reference proteome</keyword>
<evidence type="ECO:0000256" key="4">
    <source>
        <dbReference type="ARBA" id="ARBA00022475"/>
    </source>
</evidence>
<dbReference type="PANTHER" id="PTHR30460:SF0">
    <property type="entry name" value="MODERATE CONDUCTANCE MECHANOSENSITIVE CHANNEL YBIO"/>
    <property type="match status" value="1"/>
</dbReference>
<gene>
    <name evidence="11" type="ORF">CXF42_08155</name>
</gene>
<accession>A0A3R8QH74</accession>
<dbReference type="InterPro" id="IPR011014">
    <property type="entry name" value="MscS_channel_TM-2"/>
</dbReference>
<protein>
    <submittedName>
        <fullName evidence="11">Mechanosensitive ion channel protein MscS</fullName>
    </submittedName>
</protein>
<dbReference type="GO" id="GO:0008381">
    <property type="term" value="F:mechanosensitive monoatomic ion channel activity"/>
    <property type="evidence" value="ECO:0007669"/>
    <property type="project" value="InterPro"/>
</dbReference>
<dbReference type="InterPro" id="IPR010920">
    <property type="entry name" value="LSM_dom_sf"/>
</dbReference>
<comment type="caution">
    <text evidence="11">The sequence shown here is derived from an EMBL/GenBank/DDBJ whole genome shotgun (WGS) entry which is preliminary data.</text>
</comment>
<dbReference type="Pfam" id="PF00924">
    <property type="entry name" value="MS_channel_2nd"/>
    <property type="match status" value="1"/>
</dbReference>
<evidence type="ECO:0000256" key="8">
    <source>
        <dbReference type="SAM" id="MobiDB-lite"/>
    </source>
</evidence>
<dbReference type="RefSeq" id="WP_148098748.1">
    <property type="nucleotide sequence ID" value="NZ_PQNQ01000023.1"/>
</dbReference>
<keyword evidence="5 9" id="KW-0812">Transmembrane</keyword>
<evidence type="ECO:0000256" key="9">
    <source>
        <dbReference type="SAM" id="Phobius"/>
    </source>
</evidence>
<evidence type="ECO:0000259" key="10">
    <source>
        <dbReference type="Pfam" id="PF00924"/>
    </source>
</evidence>
<dbReference type="Proteomes" id="UP000278422">
    <property type="component" value="Unassembled WGS sequence"/>
</dbReference>
<comment type="similarity">
    <text evidence="3">Belongs to the MscS (TC 1.A.23) family.</text>
</comment>
<dbReference type="GO" id="GO:0005886">
    <property type="term" value="C:plasma membrane"/>
    <property type="evidence" value="ECO:0007669"/>
    <property type="project" value="UniProtKB-SubCell"/>
</dbReference>
<comment type="subcellular location">
    <subcellularLocation>
        <location evidence="2">Cell membrane</location>
    </subcellularLocation>
    <subcellularLocation>
        <location evidence="1">Membrane</location>
        <topology evidence="1">Multi-pass membrane protein</topology>
    </subcellularLocation>
</comment>
<evidence type="ECO:0000256" key="1">
    <source>
        <dbReference type="ARBA" id="ARBA00004141"/>
    </source>
</evidence>
<keyword evidence="7 9" id="KW-0472">Membrane</keyword>
<evidence type="ECO:0000313" key="12">
    <source>
        <dbReference type="Proteomes" id="UP000278422"/>
    </source>
</evidence>
<dbReference type="Gene3D" id="2.30.30.60">
    <property type="match status" value="1"/>
</dbReference>
<dbReference type="EMBL" id="PQNQ01000023">
    <property type="protein sequence ID" value="RRQ03163.1"/>
    <property type="molecule type" value="Genomic_DNA"/>
</dbReference>
<evidence type="ECO:0000256" key="7">
    <source>
        <dbReference type="ARBA" id="ARBA00023136"/>
    </source>
</evidence>
<feature type="domain" description="Mechanosensitive ion channel MscS" evidence="10">
    <location>
        <begin position="107"/>
        <end position="175"/>
    </location>
</feature>
<organism evidence="11 12">
    <name type="scientific">Corynebacterium bovis</name>
    <dbReference type="NCBI Taxonomy" id="36808"/>
    <lineage>
        <taxon>Bacteria</taxon>
        <taxon>Bacillati</taxon>
        <taxon>Actinomycetota</taxon>
        <taxon>Actinomycetes</taxon>
        <taxon>Mycobacteriales</taxon>
        <taxon>Corynebacteriaceae</taxon>
        <taxon>Corynebacterium</taxon>
    </lineage>
</organism>
<dbReference type="AlphaFoldDB" id="A0A3R8QH74"/>
<evidence type="ECO:0000256" key="6">
    <source>
        <dbReference type="ARBA" id="ARBA00022989"/>
    </source>
</evidence>
<dbReference type="Gene3D" id="1.10.287.1260">
    <property type="match status" value="1"/>
</dbReference>
<keyword evidence="6 9" id="KW-1133">Transmembrane helix</keyword>
<proteinExistence type="inferred from homology"/>
<dbReference type="SUPFAM" id="SSF82861">
    <property type="entry name" value="Mechanosensitive channel protein MscS (YggB), transmembrane region"/>
    <property type="match status" value="1"/>
</dbReference>
<dbReference type="InterPro" id="IPR006685">
    <property type="entry name" value="MscS_channel_2nd"/>
</dbReference>
<sequence length="311" mass="32453">MDLSYFAFSVWEFLVAHGLPLAALLVIGILVPRAGRLLVRVITSRLDRGEETTKATLALVGALVYIIEAIAYFVLVLLALTNIGVPAMGAAVPATVVSAAIGFGAQNIIGDFLAGFFIITEKQFGVGDYVAFQGGSSPVEGTVVSLTLRATRVRTPSGEVVSVPNSTAAVCVNYSQEWSRAVVNLDIPMVGGESMEDLVHSVRATAEEALAEPDTATEVIGELEVLPATELTPPAAAGMPWTVGFRVLVQVNPAMQWAVERAIRASLVNAFWDRYRAAGTVPGAPNAVLAAPPTRAAAGPGRGDDAATGRA</sequence>
<feature type="transmembrane region" description="Helical" evidence="9">
    <location>
        <begin position="55"/>
        <end position="80"/>
    </location>
</feature>
<evidence type="ECO:0000256" key="5">
    <source>
        <dbReference type="ARBA" id="ARBA00022692"/>
    </source>
</evidence>
<dbReference type="PANTHER" id="PTHR30460">
    <property type="entry name" value="MODERATE CONDUCTANCE MECHANOSENSITIVE CHANNEL YBIO"/>
    <property type="match status" value="1"/>
</dbReference>
<feature type="region of interest" description="Disordered" evidence="8">
    <location>
        <begin position="291"/>
        <end position="311"/>
    </location>
</feature>
<dbReference type="SUPFAM" id="SSF50182">
    <property type="entry name" value="Sm-like ribonucleoproteins"/>
    <property type="match status" value="1"/>
</dbReference>
<reference evidence="11 12" key="1">
    <citation type="submission" date="2018-01" db="EMBL/GenBank/DDBJ databases">
        <title>Twenty Corynebacterium bovis Genomes.</title>
        <authorList>
            <person name="Gulvik C.A."/>
        </authorList>
    </citation>
    <scope>NUCLEOTIDE SEQUENCE [LARGE SCALE GENOMIC DNA]</scope>
    <source>
        <strain evidence="11 12">16-2004</strain>
    </source>
</reference>
<evidence type="ECO:0000313" key="11">
    <source>
        <dbReference type="EMBL" id="RRQ03163.1"/>
    </source>
</evidence>
<keyword evidence="4" id="KW-1003">Cell membrane</keyword>